<gene>
    <name evidence="1" type="ORF">M9H77_08798</name>
</gene>
<organism evidence="1 2">
    <name type="scientific">Catharanthus roseus</name>
    <name type="common">Madagascar periwinkle</name>
    <name type="synonym">Vinca rosea</name>
    <dbReference type="NCBI Taxonomy" id="4058"/>
    <lineage>
        <taxon>Eukaryota</taxon>
        <taxon>Viridiplantae</taxon>
        <taxon>Streptophyta</taxon>
        <taxon>Embryophyta</taxon>
        <taxon>Tracheophyta</taxon>
        <taxon>Spermatophyta</taxon>
        <taxon>Magnoliopsida</taxon>
        <taxon>eudicotyledons</taxon>
        <taxon>Gunneridae</taxon>
        <taxon>Pentapetalae</taxon>
        <taxon>asterids</taxon>
        <taxon>lamiids</taxon>
        <taxon>Gentianales</taxon>
        <taxon>Apocynaceae</taxon>
        <taxon>Rauvolfioideae</taxon>
        <taxon>Vinceae</taxon>
        <taxon>Catharanthinae</taxon>
        <taxon>Catharanthus</taxon>
    </lineage>
</organism>
<protein>
    <submittedName>
        <fullName evidence="1">Uncharacterized protein</fullName>
    </submittedName>
</protein>
<sequence>MFQAIPTKVCGSLFSGQSQLQQSWATTVSTPMASNAVGIIGARLGMALMPTVVEPTSPPRQRLIAEASISLALDNSSTDSNFTHVAAIPSPQPTSGIQPPSSSTPQFFNLMPPAKGSEAAPLP</sequence>
<proteinExistence type="predicted"/>
<reference evidence="2" key="1">
    <citation type="journal article" date="2023" name="Nat. Plants">
        <title>Single-cell RNA sequencing provides a high-resolution roadmap for understanding the multicellular compartmentation of specialized metabolism.</title>
        <authorList>
            <person name="Sun S."/>
            <person name="Shen X."/>
            <person name="Li Y."/>
            <person name="Li Y."/>
            <person name="Wang S."/>
            <person name="Li R."/>
            <person name="Zhang H."/>
            <person name="Shen G."/>
            <person name="Guo B."/>
            <person name="Wei J."/>
            <person name="Xu J."/>
            <person name="St-Pierre B."/>
            <person name="Chen S."/>
            <person name="Sun C."/>
        </authorList>
    </citation>
    <scope>NUCLEOTIDE SEQUENCE [LARGE SCALE GENOMIC DNA]</scope>
</reference>
<keyword evidence="2" id="KW-1185">Reference proteome</keyword>
<dbReference type="Proteomes" id="UP001060085">
    <property type="component" value="Linkage Group LG02"/>
</dbReference>
<name>A0ACC0BZ86_CATRO</name>
<evidence type="ECO:0000313" key="2">
    <source>
        <dbReference type="Proteomes" id="UP001060085"/>
    </source>
</evidence>
<dbReference type="EMBL" id="CM044702">
    <property type="protein sequence ID" value="KAI5677848.1"/>
    <property type="molecule type" value="Genomic_DNA"/>
</dbReference>
<comment type="caution">
    <text evidence="1">The sequence shown here is derived from an EMBL/GenBank/DDBJ whole genome shotgun (WGS) entry which is preliminary data.</text>
</comment>
<accession>A0ACC0BZ86</accession>
<evidence type="ECO:0000313" key="1">
    <source>
        <dbReference type="EMBL" id="KAI5677848.1"/>
    </source>
</evidence>